<dbReference type="EMBL" id="UZAH01001868">
    <property type="protein sequence ID" value="VDO20236.1"/>
    <property type="molecule type" value="Genomic_DNA"/>
</dbReference>
<dbReference type="GO" id="GO:0008170">
    <property type="term" value="F:N-methyltransferase activity"/>
    <property type="evidence" value="ECO:0007669"/>
    <property type="project" value="TreeGrafter"/>
</dbReference>
<proteinExistence type="inferred from homology"/>
<evidence type="ECO:0000256" key="1">
    <source>
        <dbReference type="ARBA" id="ARBA00007996"/>
    </source>
</evidence>
<dbReference type="GO" id="GO:0032259">
    <property type="term" value="P:methylation"/>
    <property type="evidence" value="ECO:0007669"/>
    <property type="project" value="UniProtKB-KW"/>
</dbReference>
<keyword evidence="4" id="KW-0949">S-adenosyl-L-methionine</keyword>
<keyword evidence="2" id="KW-0489">Methyltransferase</keyword>
<dbReference type="Pfam" id="PF01234">
    <property type="entry name" value="NNMT_PNMT_TEMT"/>
    <property type="match status" value="1"/>
</dbReference>
<dbReference type="OrthoDB" id="10050085at2759"/>
<accession>A0A183F621</accession>
<evidence type="ECO:0000256" key="2">
    <source>
        <dbReference type="ARBA" id="ARBA00022603"/>
    </source>
</evidence>
<dbReference type="AlphaFoldDB" id="A0A183F621"/>
<dbReference type="GO" id="GO:0005829">
    <property type="term" value="C:cytosol"/>
    <property type="evidence" value="ECO:0007669"/>
    <property type="project" value="TreeGrafter"/>
</dbReference>
<reference evidence="8" key="2">
    <citation type="submission" date="2019-09" db="UniProtKB">
        <authorList>
            <consortium name="WormBaseParasite"/>
        </authorList>
    </citation>
    <scope>IDENTIFICATION</scope>
</reference>
<keyword evidence="3" id="KW-0808">Transferase</keyword>
<dbReference type="InterPro" id="IPR029063">
    <property type="entry name" value="SAM-dependent_MTases_sf"/>
</dbReference>
<comment type="similarity">
    <text evidence="1">Belongs to the class I-like SAM-binding methyltransferase superfamily. NNMT/PNMT/TEMT family.</text>
</comment>
<evidence type="ECO:0000256" key="4">
    <source>
        <dbReference type="ARBA" id="ARBA00022691"/>
    </source>
</evidence>
<feature type="compositionally biased region" description="Basic and acidic residues" evidence="5">
    <location>
        <begin position="164"/>
        <end position="173"/>
    </location>
</feature>
<evidence type="ECO:0000313" key="7">
    <source>
        <dbReference type="Proteomes" id="UP000050761"/>
    </source>
</evidence>
<dbReference type="WBParaSite" id="HPBE_0000161301-mRNA-1">
    <property type="protein sequence ID" value="HPBE_0000161301-mRNA-1"/>
    <property type="gene ID" value="HPBE_0000161301"/>
</dbReference>
<dbReference type="InterPro" id="IPR000940">
    <property type="entry name" value="NNMT_TEMT_trans"/>
</dbReference>
<organism evidence="7 8">
    <name type="scientific">Heligmosomoides polygyrus</name>
    <name type="common">Parasitic roundworm</name>
    <dbReference type="NCBI Taxonomy" id="6339"/>
    <lineage>
        <taxon>Eukaryota</taxon>
        <taxon>Metazoa</taxon>
        <taxon>Ecdysozoa</taxon>
        <taxon>Nematoda</taxon>
        <taxon>Chromadorea</taxon>
        <taxon>Rhabditida</taxon>
        <taxon>Rhabditina</taxon>
        <taxon>Rhabditomorpha</taxon>
        <taxon>Strongyloidea</taxon>
        <taxon>Heligmosomidae</taxon>
        <taxon>Heligmosomoides</taxon>
    </lineage>
</organism>
<evidence type="ECO:0000256" key="5">
    <source>
        <dbReference type="SAM" id="MobiDB-lite"/>
    </source>
</evidence>
<dbReference type="PROSITE" id="PS51681">
    <property type="entry name" value="SAM_MT_NNMT_PNMT_TEMT"/>
    <property type="match status" value="1"/>
</dbReference>
<sequence>MKMVLTFLPTVVARVGSVKRVLDFGAGPTIHVAASFRNNAAEIYLADYLPQNRRELSRWRDGKSDFDWSQPLKMILTQEGNTWNDLDEMVALTRKKVGWSVPQVIPVNSLQSKAAGRLAIITNVVHVSHLVQQDGIAGSKSRANVFTSTGGRFLRWKALITPDNDAKPARDHQQAALESTRRGGGYTG</sequence>
<evidence type="ECO:0000313" key="6">
    <source>
        <dbReference type="EMBL" id="VDO20236.1"/>
    </source>
</evidence>
<feature type="region of interest" description="Disordered" evidence="5">
    <location>
        <begin position="164"/>
        <end position="188"/>
    </location>
</feature>
<accession>A0A3P7TG46</accession>
<dbReference type="PANTHER" id="PTHR10867">
    <property type="entry name" value="NNMT/PNMT/TEMT FAMILY MEMBER"/>
    <property type="match status" value="1"/>
</dbReference>
<evidence type="ECO:0000256" key="3">
    <source>
        <dbReference type="ARBA" id="ARBA00022679"/>
    </source>
</evidence>
<dbReference type="Proteomes" id="UP000050761">
    <property type="component" value="Unassembled WGS sequence"/>
</dbReference>
<dbReference type="Gene3D" id="3.40.50.150">
    <property type="entry name" value="Vaccinia Virus protein VP39"/>
    <property type="match status" value="1"/>
</dbReference>
<name>A0A183F621_HELPZ</name>
<protein>
    <submittedName>
        <fullName evidence="8">Methyltransferase</fullName>
    </submittedName>
</protein>
<evidence type="ECO:0000313" key="8">
    <source>
        <dbReference type="WBParaSite" id="HPBE_0000161301-mRNA-1"/>
    </source>
</evidence>
<reference evidence="6 7" key="1">
    <citation type="submission" date="2018-11" db="EMBL/GenBank/DDBJ databases">
        <authorList>
            <consortium name="Pathogen Informatics"/>
        </authorList>
    </citation>
    <scope>NUCLEOTIDE SEQUENCE [LARGE SCALE GENOMIC DNA]</scope>
</reference>
<dbReference type="SUPFAM" id="SSF53335">
    <property type="entry name" value="S-adenosyl-L-methionine-dependent methyltransferases"/>
    <property type="match status" value="1"/>
</dbReference>
<keyword evidence="7" id="KW-1185">Reference proteome</keyword>
<gene>
    <name evidence="6" type="ORF">HPBE_LOCUS1614</name>
</gene>
<dbReference type="PANTHER" id="PTHR10867:SF39">
    <property type="entry name" value="NICOTINAMIDE N-METHYLTRANSFERASE-LIKE"/>
    <property type="match status" value="1"/>
</dbReference>